<dbReference type="InterPro" id="IPR044730">
    <property type="entry name" value="RNase_H-like_dom_plant"/>
</dbReference>
<dbReference type="InterPro" id="IPR026960">
    <property type="entry name" value="RVT-Znf"/>
</dbReference>
<accession>A0AAV8FZG9</accession>
<evidence type="ECO:0000259" key="1">
    <source>
        <dbReference type="Pfam" id="PF13456"/>
    </source>
</evidence>
<keyword evidence="4" id="KW-1185">Reference proteome</keyword>
<dbReference type="GO" id="GO:0003676">
    <property type="term" value="F:nucleic acid binding"/>
    <property type="evidence" value="ECO:0007669"/>
    <property type="project" value="InterPro"/>
</dbReference>
<dbReference type="EMBL" id="JAMFTS010000002">
    <property type="protein sequence ID" value="KAJ4798859.1"/>
    <property type="molecule type" value="Genomic_DNA"/>
</dbReference>
<organism evidence="3 4">
    <name type="scientific">Rhynchospora pubera</name>
    <dbReference type="NCBI Taxonomy" id="906938"/>
    <lineage>
        <taxon>Eukaryota</taxon>
        <taxon>Viridiplantae</taxon>
        <taxon>Streptophyta</taxon>
        <taxon>Embryophyta</taxon>
        <taxon>Tracheophyta</taxon>
        <taxon>Spermatophyta</taxon>
        <taxon>Magnoliopsida</taxon>
        <taxon>Liliopsida</taxon>
        <taxon>Poales</taxon>
        <taxon>Cyperaceae</taxon>
        <taxon>Cyperoideae</taxon>
        <taxon>Rhynchosporeae</taxon>
        <taxon>Rhynchospora</taxon>
    </lineage>
</organism>
<dbReference type="CDD" id="cd06222">
    <property type="entry name" value="RNase_H_like"/>
    <property type="match status" value="1"/>
</dbReference>
<dbReference type="AlphaFoldDB" id="A0AAV8FZG9"/>
<dbReference type="SUPFAM" id="SSF53098">
    <property type="entry name" value="Ribonuclease H-like"/>
    <property type="match status" value="1"/>
</dbReference>
<evidence type="ECO:0000313" key="4">
    <source>
        <dbReference type="Proteomes" id="UP001140206"/>
    </source>
</evidence>
<protein>
    <submittedName>
        <fullName evidence="3">Ribonuclease H-like superfamily protein</fullName>
    </submittedName>
</protein>
<dbReference type="PANTHER" id="PTHR47074:SF11">
    <property type="entry name" value="REVERSE TRANSCRIPTASE-LIKE PROTEIN"/>
    <property type="match status" value="1"/>
</dbReference>
<dbReference type="InterPro" id="IPR036397">
    <property type="entry name" value="RNaseH_sf"/>
</dbReference>
<dbReference type="Pfam" id="PF13456">
    <property type="entry name" value="RVT_3"/>
    <property type="match status" value="1"/>
</dbReference>
<gene>
    <name evidence="3" type="ORF">LUZ62_050105</name>
</gene>
<reference evidence="3" key="1">
    <citation type="submission" date="2022-08" db="EMBL/GenBank/DDBJ databases">
        <authorList>
            <person name="Marques A."/>
        </authorList>
    </citation>
    <scope>NUCLEOTIDE SEQUENCE</scope>
    <source>
        <strain evidence="3">RhyPub2mFocal</strain>
        <tissue evidence="3">Leaves</tissue>
    </source>
</reference>
<evidence type="ECO:0000313" key="3">
    <source>
        <dbReference type="EMBL" id="KAJ4798859.1"/>
    </source>
</evidence>
<sequence length="463" mass="53892">MWGQVMKMKNRFMGQVFWNVTNGKTVNALSQPWYENWDVREEATRSDRLRRVCDLVDERTTQWNVQELERLFQPSQIQQIVAGDNKPDPNDIQRDRLVWKQTKDGKYSVKEGYKLITNTHDGLTMTHMSMWPSMSKWKNVAPRIKIFLWRLLNRGLPMAVNMHVRLPNFSPRCQRCHEEDEYEMHCLFFCQTSRQVWFGSTIGLRVHDLPMSIEATVQQILRNLDGDGLKVFANTLWKIWKERNKAVIEHCIFKPQEVLKKINASLRPELCASRTTMVGSHGEIIDKYEVCRDGWQVIMDASWSNAGEAGVAYIVYEKGILHSIGLHTLNSQDVFLAEAMVLMEAIKHVYEHIAIATDTRVQFFSDCSNLVDAVNQWESVDIPSWRTTGVLNQIITKLYGKNHNATLHHAKREAIHRAHILANIARRRNMNYRGQPVMELQHQGCMDVSMDEIFFQRVQEAPP</sequence>
<dbReference type="InterPro" id="IPR002156">
    <property type="entry name" value="RNaseH_domain"/>
</dbReference>
<name>A0AAV8FZG9_9POAL</name>
<dbReference type="GO" id="GO:0004523">
    <property type="term" value="F:RNA-DNA hybrid ribonuclease activity"/>
    <property type="evidence" value="ECO:0007669"/>
    <property type="project" value="InterPro"/>
</dbReference>
<comment type="caution">
    <text evidence="3">The sequence shown here is derived from an EMBL/GenBank/DDBJ whole genome shotgun (WGS) entry which is preliminary data.</text>
</comment>
<dbReference type="Pfam" id="PF13966">
    <property type="entry name" value="zf-RVT"/>
    <property type="match status" value="1"/>
</dbReference>
<feature type="domain" description="RNase H type-1" evidence="1">
    <location>
        <begin position="305"/>
        <end position="424"/>
    </location>
</feature>
<dbReference type="InterPro" id="IPR012337">
    <property type="entry name" value="RNaseH-like_sf"/>
</dbReference>
<feature type="domain" description="Reverse transcriptase zinc-binding" evidence="2">
    <location>
        <begin position="107"/>
        <end position="197"/>
    </location>
</feature>
<dbReference type="InterPro" id="IPR052929">
    <property type="entry name" value="RNase_H-like_EbsB-rel"/>
</dbReference>
<evidence type="ECO:0000259" key="2">
    <source>
        <dbReference type="Pfam" id="PF13966"/>
    </source>
</evidence>
<dbReference type="PANTHER" id="PTHR47074">
    <property type="entry name" value="BNAC02G40300D PROTEIN"/>
    <property type="match status" value="1"/>
</dbReference>
<dbReference type="Proteomes" id="UP001140206">
    <property type="component" value="Chromosome 2"/>
</dbReference>
<dbReference type="Gene3D" id="3.30.420.10">
    <property type="entry name" value="Ribonuclease H-like superfamily/Ribonuclease H"/>
    <property type="match status" value="1"/>
</dbReference>
<proteinExistence type="predicted"/>